<keyword evidence="1" id="KW-0732">Signal</keyword>
<accession>A0AAD7HI05</accession>
<dbReference type="Proteomes" id="UP001215598">
    <property type="component" value="Unassembled WGS sequence"/>
</dbReference>
<evidence type="ECO:0000313" key="3">
    <source>
        <dbReference type="Proteomes" id="UP001215598"/>
    </source>
</evidence>
<organism evidence="2 3">
    <name type="scientific">Mycena metata</name>
    <dbReference type="NCBI Taxonomy" id="1033252"/>
    <lineage>
        <taxon>Eukaryota</taxon>
        <taxon>Fungi</taxon>
        <taxon>Dikarya</taxon>
        <taxon>Basidiomycota</taxon>
        <taxon>Agaricomycotina</taxon>
        <taxon>Agaricomycetes</taxon>
        <taxon>Agaricomycetidae</taxon>
        <taxon>Agaricales</taxon>
        <taxon>Marasmiineae</taxon>
        <taxon>Mycenaceae</taxon>
        <taxon>Mycena</taxon>
    </lineage>
</organism>
<evidence type="ECO:0000256" key="1">
    <source>
        <dbReference type="SAM" id="SignalP"/>
    </source>
</evidence>
<proteinExistence type="predicted"/>
<keyword evidence="3" id="KW-1185">Reference proteome</keyword>
<dbReference type="AlphaFoldDB" id="A0AAD7HI05"/>
<dbReference type="EMBL" id="JARKIB010000234">
    <property type="protein sequence ID" value="KAJ7721023.1"/>
    <property type="molecule type" value="Genomic_DNA"/>
</dbReference>
<comment type="caution">
    <text evidence="2">The sequence shown here is derived from an EMBL/GenBank/DDBJ whole genome shotgun (WGS) entry which is preliminary data.</text>
</comment>
<gene>
    <name evidence="2" type="ORF">B0H16DRAFT_1792059</name>
</gene>
<name>A0AAD7HI05_9AGAR</name>
<evidence type="ECO:0000313" key="2">
    <source>
        <dbReference type="EMBL" id="KAJ7721023.1"/>
    </source>
</evidence>
<protein>
    <submittedName>
        <fullName evidence="2">Uncharacterized protein</fullName>
    </submittedName>
</protein>
<feature type="chain" id="PRO_5042153351" evidence="1">
    <location>
        <begin position="19"/>
        <end position="102"/>
    </location>
</feature>
<sequence length="102" mass="10990">MHFSTALLLLSGAALAIAQCSVCPEEIKNHATEYPLETKWSSYYAPSKSTFCSYAATEKDNREDRGFCLFNGTGGYVYGDMTGCPTQVKVKTCKNADGGSAI</sequence>
<feature type="signal peptide" evidence="1">
    <location>
        <begin position="1"/>
        <end position="18"/>
    </location>
</feature>
<reference evidence="2" key="1">
    <citation type="submission" date="2023-03" db="EMBL/GenBank/DDBJ databases">
        <title>Massive genome expansion in bonnet fungi (Mycena s.s.) driven by repeated elements and novel gene families across ecological guilds.</title>
        <authorList>
            <consortium name="Lawrence Berkeley National Laboratory"/>
            <person name="Harder C.B."/>
            <person name="Miyauchi S."/>
            <person name="Viragh M."/>
            <person name="Kuo A."/>
            <person name="Thoen E."/>
            <person name="Andreopoulos B."/>
            <person name="Lu D."/>
            <person name="Skrede I."/>
            <person name="Drula E."/>
            <person name="Henrissat B."/>
            <person name="Morin E."/>
            <person name="Kohler A."/>
            <person name="Barry K."/>
            <person name="LaButti K."/>
            <person name="Morin E."/>
            <person name="Salamov A."/>
            <person name="Lipzen A."/>
            <person name="Mereny Z."/>
            <person name="Hegedus B."/>
            <person name="Baldrian P."/>
            <person name="Stursova M."/>
            <person name="Weitz H."/>
            <person name="Taylor A."/>
            <person name="Grigoriev I.V."/>
            <person name="Nagy L.G."/>
            <person name="Martin F."/>
            <person name="Kauserud H."/>
        </authorList>
    </citation>
    <scope>NUCLEOTIDE SEQUENCE</scope>
    <source>
        <strain evidence="2">CBHHK182m</strain>
    </source>
</reference>